<evidence type="ECO:0000259" key="3">
    <source>
        <dbReference type="Pfam" id="PF24883"/>
    </source>
</evidence>
<accession>A0A0C3HVD2</accession>
<feature type="domain" description="Prion-inhibition and propagation HeLo" evidence="2">
    <location>
        <begin position="11"/>
        <end position="221"/>
    </location>
</feature>
<evidence type="ECO:0000313" key="6">
    <source>
        <dbReference type="Proteomes" id="UP000054321"/>
    </source>
</evidence>
<evidence type="ECO:0008006" key="7">
    <source>
        <dbReference type="Google" id="ProtNLM"/>
    </source>
</evidence>
<dbReference type="InterPro" id="IPR029498">
    <property type="entry name" value="HeLo_dom"/>
</dbReference>
<dbReference type="SUPFAM" id="SSF52540">
    <property type="entry name" value="P-loop containing nucleoside triphosphate hydrolases"/>
    <property type="match status" value="1"/>
</dbReference>
<dbReference type="Pfam" id="PF14479">
    <property type="entry name" value="HeLo"/>
    <property type="match status" value="1"/>
</dbReference>
<gene>
    <name evidence="5" type="ORF">OIDMADRAFT_72315</name>
</gene>
<feature type="non-terminal residue" evidence="5">
    <location>
        <position position="693"/>
    </location>
</feature>
<dbReference type="InterPro" id="IPR056884">
    <property type="entry name" value="NPHP3-like_N"/>
</dbReference>
<dbReference type="AlphaFoldDB" id="A0A0C3HVD2"/>
<reference evidence="5 6" key="1">
    <citation type="submission" date="2014-04" db="EMBL/GenBank/DDBJ databases">
        <authorList>
            <consortium name="DOE Joint Genome Institute"/>
            <person name="Kuo A."/>
            <person name="Martino E."/>
            <person name="Perotto S."/>
            <person name="Kohler A."/>
            <person name="Nagy L.G."/>
            <person name="Floudas D."/>
            <person name="Copeland A."/>
            <person name="Barry K.W."/>
            <person name="Cichocki N."/>
            <person name="Veneault-Fourrey C."/>
            <person name="LaButti K."/>
            <person name="Lindquist E.A."/>
            <person name="Lipzen A."/>
            <person name="Lundell T."/>
            <person name="Morin E."/>
            <person name="Murat C."/>
            <person name="Sun H."/>
            <person name="Tunlid A."/>
            <person name="Henrissat B."/>
            <person name="Grigoriev I.V."/>
            <person name="Hibbett D.S."/>
            <person name="Martin F."/>
            <person name="Nordberg H.P."/>
            <person name="Cantor M.N."/>
            <person name="Hua S.X."/>
        </authorList>
    </citation>
    <scope>NUCLEOTIDE SEQUENCE [LARGE SCALE GENOMIC DNA]</scope>
    <source>
        <strain evidence="5 6">Zn</strain>
    </source>
</reference>
<evidence type="ECO:0000256" key="1">
    <source>
        <dbReference type="ARBA" id="ARBA00022737"/>
    </source>
</evidence>
<evidence type="ECO:0000313" key="5">
    <source>
        <dbReference type="EMBL" id="KIN06965.1"/>
    </source>
</evidence>
<dbReference type="Pfam" id="PF24883">
    <property type="entry name" value="NPHP3_N"/>
    <property type="match status" value="1"/>
</dbReference>
<dbReference type="Gene3D" id="1.20.120.1020">
    <property type="entry name" value="Prion-inhibition and propagation, HeLo domain"/>
    <property type="match status" value="1"/>
</dbReference>
<dbReference type="EMBL" id="KN832870">
    <property type="protein sequence ID" value="KIN06965.1"/>
    <property type="molecule type" value="Genomic_DNA"/>
</dbReference>
<dbReference type="InterPro" id="IPR038305">
    <property type="entry name" value="HeLo_sf"/>
</dbReference>
<dbReference type="InterPro" id="IPR056693">
    <property type="entry name" value="DUF7791"/>
</dbReference>
<dbReference type="HOGENOM" id="CLU_002341_2_0_1"/>
<feature type="domain" description="DUF7791" evidence="4">
    <location>
        <begin position="567"/>
        <end position="688"/>
    </location>
</feature>
<protein>
    <recommendedName>
        <fullName evidence="7">NACHT domain-containing protein</fullName>
    </recommendedName>
</protein>
<evidence type="ECO:0000259" key="4">
    <source>
        <dbReference type="Pfam" id="PF25053"/>
    </source>
</evidence>
<sequence>MAEVAGLILGVIGVAGVIGAFKDTVDLFNIIADSRHLGRDYEILETKFDIEKTLLLQWANRMRLLSPDYDKRLDNPEIQSLLVRILECVAGILTNAPELTQRYGLDEATKKTVIAGEERELIPRTPRVSDSRWNKFLTEYLALRSQDNVPKRPTPLFKKARWSIRDKQKFEDLIRELSHFRARINEVCPVAMVDRDRDLVMRAMTDQDVDTIKDLRKLKILKEASVGSQNSIVESTQHAISEACKDRILRKLWFRRIDDRRENIVTAHSKTLRWALKPGREDAPWDDLSAWLQFGSGIYWISGKAGSGKSTLMKHLWLEERVRDLLSQWARGRSYYLCNFFFMNLGTVEQKSQDGLSRTLLFQVLSAHRDLIPDALPYMWREIHDIQTNNTEDDIELPSQAESRHAFSVIAKKCSSISRFCFLIDGLDEFVGDHMDDCIDFVNSLAANEHIKIVVSSRPISVCVAAFTNRPKLQLQDLNRGDIASYVNDVVGSHNYMKKLIRRHGNEGELVLDEVIDKSSGVFLWVVLACRSLLSGFMDYDNISELRRRVRELPPELDDMFQHMLGKINKRYRQECSRLLQVCYAQQIAPWPGAVRDMYALGLALVIDYHSSPRTIWRFTDDEKQEACIDLEGRLRSRCGGLLEVTGLGYGPHRLRSTAVENREYMYAQVQFMHRTVFEFLNIKETWDFECLR</sequence>
<dbReference type="InParanoid" id="A0A0C3HVD2"/>
<feature type="domain" description="Nephrocystin 3-like N-terminal" evidence="3">
    <location>
        <begin position="289"/>
        <end position="458"/>
    </location>
</feature>
<dbReference type="Pfam" id="PF25053">
    <property type="entry name" value="DUF7791"/>
    <property type="match status" value="1"/>
</dbReference>
<evidence type="ECO:0000259" key="2">
    <source>
        <dbReference type="Pfam" id="PF14479"/>
    </source>
</evidence>
<keyword evidence="6" id="KW-1185">Reference proteome</keyword>
<dbReference type="InterPro" id="IPR027417">
    <property type="entry name" value="P-loop_NTPase"/>
</dbReference>
<proteinExistence type="predicted"/>
<keyword evidence="1" id="KW-0677">Repeat</keyword>
<dbReference type="PANTHER" id="PTHR10039:SF5">
    <property type="entry name" value="NACHT DOMAIN-CONTAINING PROTEIN"/>
    <property type="match status" value="1"/>
</dbReference>
<reference evidence="6" key="2">
    <citation type="submission" date="2015-01" db="EMBL/GenBank/DDBJ databases">
        <title>Evolutionary Origins and Diversification of the Mycorrhizal Mutualists.</title>
        <authorList>
            <consortium name="DOE Joint Genome Institute"/>
            <consortium name="Mycorrhizal Genomics Consortium"/>
            <person name="Kohler A."/>
            <person name="Kuo A."/>
            <person name="Nagy L.G."/>
            <person name="Floudas D."/>
            <person name="Copeland A."/>
            <person name="Barry K.W."/>
            <person name="Cichocki N."/>
            <person name="Veneault-Fourrey C."/>
            <person name="LaButti K."/>
            <person name="Lindquist E.A."/>
            <person name="Lipzen A."/>
            <person name="Lundell T."/>
            <person name="Morin E."/>
            <person name="Murat C."/>
            <person name="Riley R."/>
            <person name="Ohm R."/>
            <person name="Sun H."/>
            <person name="Tunlid A."/>
            <person name="Henrissat B."/>
            <person name="Grigoriev I.V."/>
            <person name="Hibbett D.S."/>
            <person name="Martin F."/>
        </authorList>
    </citation>
    <scope>NUCLEOTIDE SEQUENCE [LARGE SCALE GENOMIC DNA]</scope>
    <source>
        <strain evidence="6">Zn</strain>
    </source>
</reference>
<dbReference type="OrthoDB" id="443402at2759"/>
<dbReference type="PANTHER" id="PTHR10039">
    <property type="entry name" value="AMELOGENIN"/>
    <property type="match status" value="1"/>
</dbReference>
<name>A0A0C3HVD2_OIDMZ</name>
<dbReference type="Proteomes" id="UP000054321">
    <property type="component" value="Unassembled WGS sequence"/>
</dbReference>
<dbReference type="STRING" id="913774.A0A0C3HVD2"/>
<organism evidence="5 6">
    <name type="scientific">Oidiodendron maius (strain Zn)</name>
    <dbReference type="NCBI Taxonomy" id="913774"/>
    <lineage>
        <taxon>Eukaryota</taxon>
        <taxon>Fungi</taxon>
        <taxon>Dikarya</taxon>
        <taxon>Ascomycota</taxon>
        <taxon>Pezizomycotina</taxon>
        <taxon>Leotiomycetes</taxon>
        <taxon>Leotiomycetes incertae sedis</taxon>
        <taxon>Myxotrichaceae</taxon>
        <taxon>Oidiodendron</taxon>
    </lineage>
</organism>